<keyword evidence="1" id="KW-1185">Reference proteome</keyword>
<accession>A0A915I788</accession>
<protein>
    <submittedName>
        <fullName evidence="2">Uncharacterized protein</fullName>
    </submittedName>
</protein>
<evidence type="ECO:0000313" key="2">
    <source>
        <dbReference type="WBParaSite" id="nRc.2.0.1.t10015-RA"/>
    </source>
</evidence>
<reference evidence="2" key="1">
    <citation type="submission" date="2022-11" db="UniProtKB">
        <authorList>
            <consortium name="WormBaseParasite"/>
        </authorList>
    </citation>
    <scope>IDENTIFICATION</scope>
</reference>
<dbReference type="WBParaSite" id="nRc.2.0.1.t10015-RA">
    <property type="protein sequence ID" value="nRc.2.0.1.t10015-RA"/>
    <property type="gene ID" value="nRc.2.0.1.g10015"/>
</dbReference>
<dbReference type="AlphaFoldDB" id="A0A915I788"/>
<organism evidence="1 2">
    <name type="scientific">Romanomermis culicivorax</name>
    <name type="common">Nematode worm</name>
    <dbReference type="NCBI Taxonomy" id="13658"/>
    <lineage>
        <taxon>Eukaryota</taxon>
        <taxon>Metazoa</taxon>
        <taxon>Ecdysozoa</taxon>
        <taxon>Nematoda</taxon>
        <taxon>Enoplea</taxon>
        <taxon>Dorylaimia</taxon>
        <taxon>Mermithida</taxon>
        <taxon>Mermithoidea</taxon>
        <taxon>Mermithidae</taxon>
        <taxon>Romanomermis</taxon>
    </lineage>
</organism>
<sequence length="107" mass="12406">MYKEVTYTKHGCKSQKIIFAYFDINTCRALTVHRRNIIAIRNIIAEDLCQNFLAIVEHEIPICGISVARHVVISLKRNRIRNRLPASTTFVKLIQDCIDQNFMLITT</sequence>
<name>A0A915I788_ROMCU</name>
<evidence type="ECO:0000313" key="1">
    <source>
        <dbReference type="Proteomes" id="UP000887565"/>
    </source>
</evidence>
<dbReference type="Proteomes" id="UP000887565">
    <property type="component" value="Unplaced"/>
</dbReference>
<proteinExistence type="predicted"/>